<dbReference type="InterPro" id="IPR013762">
    <property type="entry name" value="Integrase-like_cat_sf"/>
</dbReference>
<dbReference type="EMBL" id="LSMT01001164">
    <property type="protein sequence ID" value="PFX12833.1"/>
    <property type="molecule type" value="Genomic_DNA"/>
</dbReference>
<dbReference type="OrthoDB" id="5983106at2759"/>
<dbReference type="InterPro" id="IPR011010">
    <property type="entry name" value="DNA_brk_join_enz"/>
</dbReference>
<proteinExistence type="predicted"/>
<keyword evidence="1" id="KW-0233">DNA recombination</keyword>
<dbReference type="SUPFAM" id="SSF56349">
    <property type="entry name" value="DNA breaking-rejoining enzymes"/>
    <property type="match status" value="1"/>
</dbReference>
<gene>
    <name evidence="3" type="primary">xerD</name>
    <name evidence="3" type="ORF">AWC38_SpisGene23143</name>
</gene>
<evidence type="ECO:0000256" key="1">
    <source>
        <dbReference type="ARBA" id="ARBA00023172"/>
    </source>
</evidence>
<dbReference type="GO" id="GO:0015074">
    <property type="term" value="P:DNA integration"/>
    <property type="evidence" value="ECO:0007669"/>
    <property type="project" value="InterPro"/>
</dbReference>
<reference evidence="4" key="1">
    <citation type="journal article" date="2017" name="bioRxiv">
        <title>Comparative analysis of the genomes of Stylophora pistillata and Acropora digitifera provides evidence for extensive differences between species of corals.</title>
        <authorList>
            <person name="Voolstra C.R."/>
            <person name="Li Y."/>
            <person name="Liew Y.J."/>
            <person name="Baumgarten S."/>
            <person name="Zoccola D."/>
            <person name="Flot J.-F."/>
            <person name="Tambutte S."/>
            <person name="Allemand D."/>
            <person name="Aranda M."/>
        </authorList>
    </citation>
    <scope>NUCLEOTIDE SEQUENCE [LARGE SCALE GENOMIC DNA]</scope>
</reference>
<dbReference type="Gene3D" id="1.10.443.10">
    <property type="entry name" value="Intergrase catalytic core"/>
    <property type="match status" value="1"/>
</dbReference>
<organism evidence="3 4">
    <name type="scientific">Stylophora pistillata</name>
    <name type="common">Smooth cauliflower coral</name>
    <dbReference type="NCBI Taxonomy" id="50429"/>
    <lineage>
        <taxon>Eukaryota</taxon>
        <taxon>Metazoa</taxon>
        <taxon>Cnidaria</taxon>
        <taxon>Anthozoa</taxon>
        <taxon>Hexacorallia</taxon>
        <taxon>Scleractinia</taxon>
        <taxon>Astrocoeniina</taxon>
        <taxon>Pocilloporidae</taxon>
        <taxon>Stylophora</taxon>
    </lineage>
</organism>
<dbReference type="PANTHER" id="PTHR34605">
    <property type="entry name" value="PHAGE_INTEGRASE DOMAIN-CONTAINING PROTEIN"/>
    <property type="match status" value="1"/>
</dbReference>
<evidence type="ECO:0000313" key="4">
    <source>
        <dbReference type="Proteomes" id="UP000225706"/>
    </source>
</evidence>
<sequence>MKAKINSLTVHADFLKFGFAINEEKSIWEPVQIITWVGTVLETNQGFISVTQQRISKLKANIDSVLKEDSMIGNVRNLATVVGQIISLTPCVGGVTRIMTRSLYAVVNTKVSWNSTVELTMKACNELMLWSQNVDSLNRRCPWLPLSQPAKLVYSDASDYACGSFIHSEGKMFQQNWSTIESNNSSTWRKLKAVELALIGFAPSLLDFPRGPLKDTSFKDPDLPSLSSRLETTILLARAPGTVNMFDRAFYDTAFYSIKWSHESAGLVTPTENPLVNRVREFAKKILGTKTGNRKEPLSIEILKDVIDGSDLSNTLQLRNVCLYVLCEAGFFRSEEVTRIRRNHIKFLEDHMIIKVEKSKIDQLRQGDEVVIASSGGSACPVSILRHYLSRLNIDPHSDELIFRQLVKTKSSYKMVSKDKPISYPTVGDHLSKSLHSVVPDPSVYGTHSLGSGGASKAANSGVGDRVFQRHGRWKSVSAKDGYVKDDIASRNSVSKSLGF</sequence>
<comment type="caution">
    <text evidence="3">The sequence shown here is derived from an EMBL/GenBank/DDBJ whole genome shotgun (WGS) entry which is preliminary data.</text>
</comment>
<dbReference type="PANTHER" id="PTHR34605:SF6">
    <property type="entry name" value="TYR RECOMBINASE DOMAIN-CONTAINING PROTEIN"/>
    <property type="match status" value="1"/>
</dbReference>
<dbReference type="InterPro" id="IPR052925">
    <property type="entry name" value="Phage_Integrase-like_Recomb"/>
</dbReference>
<dbReference type="InterPro" id="IPR002104">
    <property type="entry name" value="Integrase_catalytic"/>
</dbReference>
<evidence type="ECO:0000259" key="2">
    <source>
        <dbReference type="PROSITE" id="PS51898"/>
    </source>
</evidence>
<dbReference type="GO" id="GO:0003677">
    <property type="term" value="F:DNA binding"/>
    <property type="evidence" value="ECO:0007669"/>
    <property type="project" value="InterPro"/>
</dbReference>
<feature type="domain" description="Tyr recombinase" evidence="2">
    <location>
        <begin position="293"/>
        <end position="496"/>
    </location>
</feature>
<dbReference type="Proteomes" id="UP000225706">
    <property type="component" value="Unassembled WGS sequence"/>
</dbReference>
<protein>
    <submittedName>
        <fullName evidence="3">Integrase/recombinase xerD-like</fullName>
    </submittedName>
</protein>
<name>A0A2B4R7N1_STYPI</name>
<dbReference type="GO" id="GO:0006310">
    <property type="term" value="P:DNA recombination"/>
    <property type="evidence" value="ECO:0007669"/>
    <property type="project" value="UniProtKB-KW"/>
</dbReference>
<dbReference type="AlphaFoldDB" id="A0A2B4R7N1"/>
<keyword evidence="4" id="KW-1185">Reference proteome</keyword>
<dbReference type="PROSITE" id="PS51898">
    <property type="entry name" value="TYR_RECOMBINASE"/>
    <property type="match status" value="1"/>
</dbReference>
<accession>A0A2B4R7N1</accession>
<evidence type="ECO:0000313" key="3">
    <source>
        <dbReference type="EMBL" id="PFX12833.1"/>
    </source>
</evidence>